<keyword evidence="1" id="KW-1133">Transmembrane helix</keyword>
<proteinExistence type="predicted"/>
<name>A0A1C4FHC5_BACCE</name>
<evidence type="ECO:0000313" key="2">
    <source>
        <dbReference type="EMBL" id="OKA39001.1"/>
    </source>
</evidence>
<dbReference type="AlphaFoldDB" id="A0A1C4FHC5"/>
<gene>
    <name evidence="2" type="ORF">BJR07_13980</name>
</gene>
<sequence length="357" mass="41093">MIFYFSWFILVFLLLVLKKQKNRVNVIVVFVLFTLFYGIRDYGGVDDLTYITAFNNATSGDIVYGLEGSYLVISKFLGSLGFNYKAVFLIYATVSFTFMYLAFKKLCKYKHEWIIVMLGFLVFAFFPTITVMRQFAAAAILTYAFTLKLQGKNKLPLVFIGVASVIHVGSVIGFLIYPLFFINLKSVFKAVIPIICLGIGYFGILNSLFSAFSLIIPSKYVGYLNENITNPDIGILHIILFTVYLCQFALEALYKGKKNPDKNLNFLENAQMIYFSLFFITLSSGWASRLSIYFILFIPFTFITFISRFSLERDRQILYKVCYGAYALLFMYQILNLSNSTDVSDLLPYKWSFDFFR</sequence>
<dbReference type="Pfam" id="PF14897">
    <property type="entry name" value="EpsG"/>
    <property type="match status" value="1"/>
</dbReference>
<dbReference type="EMBL" id="MPON01000002">
    <property type="protein sequence ID" value="OKA39001.1"/>
    <property type="molecule type" value="Genomic_DNA"/>
</dbReference>
<feature type="transmembrane region" description="Helical" evidence="1">
    <location>
        <begin position="194"/>
        <end position="215"/>
    </location>
</feature>
<dbReference type="InterPro" id="IPR049458">
    <property type="entry name" value="EpsG-like"/>
</dbReference>
<feature type="transmembrane region" description="Helical" evidence="1">
    <location>
        <begin position="266"/>
        <end position="286"/>
    </location>
</feature>
<keyword evidence="1" id="KW-0812">Transmembrane</keyword>
<feature type="transmembrane region" description="Helical" evidence="1">
    <location>
        <begin position="292"/>
        <end position="310"/>
    </location>
</feature>
<dbReference type="Proteomes" id="UP000186535">
    <property type="component" value="Unassembled WGS sequence"/>
</dbReference>
<feature type="transmembrane region" description="Helical" evidence="1">
    <location>
        <begin position="317"/>
        <end position="335"/>
    </location>
</feature>
<feature type="transmembrane region" description="Helical" evidence="1">
    <location>
        <begin position="235"/>
        <end position="254"/>
    </location>
</feature>
<evidence type="ECO:0008006" key="4">
    <source>
        <dbReference type="Google" id="ProtNLM"/>
    </source>
</evidence>
<protein>
    <recommendedName>
        <fullName evidence="4">EpsG family protein</fullName>
    </recommendedName>
</protein>
<organism evidence="2 3">
    <name type="scientific">Bacillus cereus</name>
    <dbReference type="NCBI Taxonomy" id="1396"/>
    <lineage>
        <taxon>Bacteria</taxon>
        <taxon>Bacillati</taxon>
        <taxon>Bacillota</taxon>
        <taxon>Bacilli</taxon>
        <taxon>Bacillales</taxon>
        <taxon>Bacillaceae</taxon>
        <taxon>Bacillus</taxon>
        <taxon>Bacillus cereus group</taxon>
    </lineage>
</organism>
<evidence type="ECO:0000256" key="1">
    <source>
        <dbReference type="SAM" id="Phobius"/>
    </source>
</evidence>
<dbReference type="RefSeq" id="WP_073517164.1">
    <property type="nucleotide sequence ID" value="NZ_MPON01000002.1"/>
</dbReference>
<feature type="transmembrane region" description="Helical" evidence="1">
    <location>
        <begin position="84"/>
        <end position="103"/>
    </location>
</feature>
<evidence type="ECO:0000313" key="3">
    <source>
        <dbReference type="Proteomes" id="UP000186535"/>
    </source>
</evidence>
<accession>A0A1C4FHC5</accession>
<reference evidence="2 3" key="1">
    <citation type="submission" date="2016-11" db="EMBL/GenBank/DDBJ databases">
        <title>Identification of Bacillus cereus isolated from egg-white.</title>
        <authorList>
            <person name="Soni A."/>
            <person name="Oey I."/>
            <person name="Silcock P."/>
            <person name="Bremer P."/>
        </authorList>
    </citation>
    <scope>NUCLEOTIDE SEQUENCE [LARGE SCALE GENOMIC DNA]</scope>
    <source>
        <strain evidence="2 3">NZAS03</strain>
    </source>
</reference>
<feature type="transmembrane region" description="Helical" evidence="1">
    <location>
        <begin position="115"/>
        <end position="145"/>
    </location>
</feature>
<comment type="caution">
    <text evidence="2">The sequence shown here is derived from an EMBL/GenBank/DDBJ whole genome shotgun (WGS) entry which is preliminary data.</text>
</comment>
<keyword evidence="1" id="KW-0472">Membrane</keyword>
<feature type="transmembrane region" description="Helical" evidence="1">
    <location>
        <begin position="157"/>
        <end position="182"/>
    </location>
</feature>